<feature type="coiled-coil region" evidence="1">
    <location>
        <begin position="249"/>
        <end position="350"/>
    </location>
</feature>
<dbReference type="Proteomes" id="UP000095706">
    <property type="component" value="Unassembled WGS sequence"/>
</dbReference>
<evidence type="ECO:0000313" key="4">
    <source>
        <dbReference type="Proteomes" id="UP000095706"/>
    </source>
</evidence>
<dbReference type="GeneID" id="42786336"/>
<reference evidence="3 4" key="1">
    <citation type="submission" date="2015-09" db="EMBL/GenBank/DDBJ databases">
        <authorList>
            <consortium name="Pathogen Informatics"/>
        </authorList>
    </citation>
    <scope>NUCLEOTIDE SEQUENCE [LARGE SCALE GENOMIC DNA]</scope>
    <source>
        <strain evidence="3 4">2789STDY5608849</strain>
    </source>
</reference>
<organism evidence="3 4">
    <name type="scientific">Fusicatenibacter saccharivorans</name>
    <dbReference type="NCBI Taxonomy" id="1150298"/>
    <lineage>
        <taxon>Bacteria</taxon>
        <taxon>Bacillati</taxon>
        <taxon>Bacillota</taxon>
        <taxon>Clostridia</taxon>
        <taxon>Lachnospirales</taxon>
        <taxon>Lachnospiraceae</taxon>
        <taxon>Fusicatenibacter</taxon>
    </lineage>
</organism>
<evidence type="ECO:0000313" key="3">
    <source>
        <dbReference type="EMBL" id="CUO90314.1"/>
    </source>
</evidence>
<proteinExistence type="predicted"/>
<evidence type="ECO:0008006" key="5">
    <source>
        <dbReference type="Google" id="ProtNLM"/>
    </source>
</evidence>
<protein>
    <recommendedName>
        <fullName evidence="5">Serine/arginine repetitive matrix protein 2</fullName>
    </recommendedName>
</protein>
<evidence type="ECO:0000256" key="1">
    <source>
        <dbReference type="SAM" id="Coils"/>
    </source>
</evidence>
<name>A0A174ISJ3_9FIRM</name>
<evidence type="ECO:0000256" key="2">
    <source>
        <dbReference type="SAM" id="MobiDB-lite"/>
    </source>
</evidence>
<dbReference type="Gene3D" id="3.30.930.30">
    <property type="match status" value="1"/>
</dbReference>
<feature type="compositionally biased region" description="Basic and acidic residues" evidence="2">
    <location>
        <begin position="20"/>
        <end position="32"/>
    </location>
</feature>
<gene>
    <name evidence="3" type="ORF">ERS852406_03129</name>
</gene>
<feature type="region of interest" description="Disordered" evidence="2">
    <location>
        <begin position="1"/>
        <end position="32"/>
    </location>
</feature>
<dbReference type="EMBL" id="CYYV01000019">
    <property type="protein sequence ID" value="CUO90314.1"/>
    <property type="molecule type" value="Genomic_DNA"/>
</dbReference>
<dbReference type="RefSeq" id="WP_021738885.1">
    <property type="nucleotide sequence ID" value="NZ_CAXSRP010000017.1"/>
</dbReference>
<keyword evidence="1" id="KW-0175">Coiled coil</keyword>
<dbReference type="AlphaFoldDB" id="A0A174ISJ3"/>
<sequence>MKGTRHNGRSGKDGVYNPLHNDRRFDPEHSEHIDNERVRQNIYWDCYQGYTTMADRGKEDNFSFNQIEMAYYVDHYSDYVINQNKRHEKARHPDRCKGVEDVLKNKKTCPEESIYQLGTIDEHASVETLVLVFDEFKKEFDERFGSNVHIIDWSLHMDEATPHIHERHVFDATNRYGEIEPKQEAALEELGFELPNPEKKRSKTNNRKVVFDSACRTMFLDICKRHGLEIDEEPSYGGRQYLEKQDYIRMKQKEEIAVQQEMLNQQRDKVNANHLELARQSNHVRANEKVIQSQKEKIEQQEKEFKENFISNSDRILSQGELIEEQREELQQLTLRIEDVETLLDEVSSEAYDKAVDKVAEETMRATRKDDIRLAEDSKRWIQSPERKASRKEKEYAINRLDGLIKKIEYAMEKAVVRVVRQLKQPEKKKAVVEEIKKEVKPSIREKLALNVAKIQREEAERKQLNKGRSHSSDLEL</sequence>
<accession>A0A174ISJ3</accession>